<organism evidence="2 3">
    <name type="scientific">Cytobacillus praedii</name>
    <dbReference type="NCBI Taxonomy" id="1742358"/>
    <lineage>
        <taxon>Bacteria</taxon>
        <taxon>Bacillati</taxon>
        <taxon>Bacillota</taxon>
        <taxon>Bacilli</taxon>
        <taxon>Bacillales</taxon>
        <taxon>Bacillaceae</taxon>
        <taxon>Cytobacillus</taxon>
    </lineage>
</organism>
<accession>A0A4V2NTS1</accession>
<evidence type="ECO:0000313" key="3">
    <source>
        <dbReference type="Proteomes" id="UP000293846"/>
    </source>
</evidence>
<dbReference type="GO" id="GO:0016757">
    <property type="term" value="F:glycosyltransferase activity"/>
    <property type="evidence" value="ECO:0007669"/>
    <property type="project" value="InterPro"/>
</dbReference>
<dbReference type="AlphaFoldDB" id="A0A4V2NTS1"/>
<dbReference type="PANTHER" id="PTHR46656:SF3">
    <property type="entry name" value="PUTATIVE-RELATED"/>
    <property type="match status" value="1"/>
</dbReference>
<name>A0A4V2NTS1_9BACI</name>
<gene>
    <name evidence="2" type="ORF">E0Y62_24375</name>
</gene>
<dbReference type="EMBL" id="SJTH01000066">
    <property type="protein sequence ID" value="TCJ01368.1"/>
    <property type="molecule type" value="Genomic_DNA"/>
</dbReference>
<feature type="domain" description="Glycosyl transferase family 1" evidence="1">
    <location>
        <begin position="176"/>
        <end position="289"/>
    </location>
</feature>
<protein>
    <submittedName>
        <fullName evidence="2">Glycosyltransferase family 1 protein</fullName>
    </submittedName>
</protein>
<keyword evidence="2" id="KW-0808">Transferase</keyword>
<dbReference type="InterPro" id="IPR001296">
    <property type="entry name" value="Glyco_trans_1"/>
</dbReference>
<reference evidence="2 3" key="1">
    <citation type="submission" date="2019-03" db="EMBL/GenBank/DDBJ databases">
        <authorList>
            <person name="Jensen L."/>
            <person name="Storgaard J."/>
            <person name="Sulaj E."/>
            <person name="Schramm A."/>
            <person name="Marshall I.P.G."/>
        </authorList>
    </citation>
    <scope>NUCLEOTIDE SEQUENCE [LARGE SCALE GENOMIC DNA]</scope>
    <source>
        <strain evidence="2 3">2017H2G3</strain>
    </source>
</reference>
<dbReference type="PANTHER" id="PTHR46656">
    <property type="entry name" value="PUTATIVE-RELATED"/>
    <property type="match status" value="1"/>
</dbReference>
<proteinExistence type="predicted"/>
<sequence length="369" mass="42450">MKKGVNLIGYARAEFGLGEVCRLAAKSLESVGIPFCIINFPYSPSRQNDLSWRHKEAAAPLYNTNIFFINADQMYYHYNKNSLKRDWFINRYNIGYWHWELPNFPIYWNKSFNLINEIWVPSQFTFQSISKNTSKPVVIMPHGILVESPTNMNRKYFGLPENRFLFLTMYDTNSTSARKNPEAAAEAFKQAFKKNDDRVAFILKINNSTHFPQEIKVLKQNMANYKNIYLIDKVFSRREINSLFNEIDCYVSLHRAEGFGLPIAEAMSLGKPVISTNWSGNVDFMNNNNACLVDFTLEKIGGNHGPYHPNEVWADPNVFQAANYMTMLVQDRGYANTIGLNAQNTIMSDLSSKNIGMKYKSRLTELGLI</sequence>
<dbReference type="OrthoDB" id="440232at2"/>
<dbReference type="Pfam" id="PF00534">
    <property type="entry name" value="Glycos_transf_1"/>
    <property type="match status" value="1"/>
</dbReference>
<dbReference type="CDD" id="cd03801">
    <property type="entry name" value="GT4_PimA-like"/>
    <property type="match status" value="1"/>
</dbReference>
<dbReference type="Gene3D" id="3.40.50.2000">
    <property type="entry name" value="Glycogen Phosphorylase B"/>
    <property type="match status" value="1"/>
</dbReference>
<dbReference type="STRING" id="1742358.GCA_001439605_02984"/>
<comment type="caution">
    <text evidence="2">The sequence shown here is derived from an EMBL/GenBank/DDBJ whole genome shotgun (WGS) entry which is preliminary data.</text>
</comment>
<evidence type="ECO:0000259" key="1">
    <source>
        <dbReference type="Pfam" id="PF00534"/>
    </source>
</evidence>
<dbReference type="Proteomes" id="UP000293846">
    <property type="component" value="Unassembled WGS sequence"/>
</dbReference>
<keyword evidence="3" id="KW-1185">Reference proteome</keyword>
<evidence type="ECO:0000313" key="2">
    <source>
        <dbReference type="EMBL" id="TCJ01368.1"/>
    </source>
</evidence>
<dbReference type="SUPFAM" id="SSF53756">
    <property type="entry name" value="UDP-Glycosyltransferase/glycogen phosphorylase"/>
    <property type="match status" value="1"/>
</dbReference>